<reference evidence="1" key="1">
    <citation type="submission" date="2020-10" db="EMBL/GenBank/DDBJ databases">
        <authorList>
            <person name="Gilroy R."/>
        </authorList>
    </citation>
    <scope>NUCLEOTIDE SEQUENCE</scope>
    <source>
        <strain evidence="1">CHK199-13235</strain>
    </source>
</reference>
<organism evidence="1 2">
    <name type="scientific">Candidatus Merdivicinus excrementipullorum</name>
    <dbReference type="NCBI Taxonomy" id="2840867"/>
    <lineage>
        <taxon>Bacteria</taxon>
        <taxon>Bacillati</taxon>
        <taxon>Bacillota</taxon>
        <taxon>Clostridia</taxon>
        <taxon>Eubacteriales</taxon>
        <taxon>Oscillospiraceae</taxon>
        <taxon>Oscillospiraceae incertae sedis</taxon>
        <taxon>Candidatus Merdivicinus</taxon>
    </lineage>
</organism>
<dbReference type="Gene3D" id="3.30.230.10">
    <property type="match status" value="1"/>
</dbReference>
<dbReference type="GO" id="GO:0006508">
    <property type="term" value="P:proteolysis"/>
    <property type="evidence" value="ECO:0007669"/>
    <property type="project" value="UniProtKB-KW"/>
</dbReference>
<reference evidence="1" key="2">
    <citation type="journal article" date="2021" name="PeerJ">
        <title>Extensive microbial diversity within the chicken gut microbiome revealed by metagenomics and culture.</title>
        <authorList>
            <person name="Gilroy R."/>
            <person name="Ravi A."/>
            <person name="Getino M."/>
            <person name="Pursley I."/>
            <person name="Horton D.L."/>
            <person name="Alikhan N.F."/>
            <person name="Baker D."/>
            <person name="Gharbi K."/>
            <person name="Hall N."/>
            <person name="Watson M."/>
            <person name="Adriaenssens E.M."/>
            <person name="Foster-Nyarko E."/>
            <person name="Jarju S."/>
            <person name="Secka A."/>
            <person name="Antonio M."/>
            <person name="Oren A."/>
            <person name="Chaudhuri R.R."/>
            <person name="La Ragione R."/>
            <person name="Hildebrand F."/>
            <person name="Pallen M.J."/>
        </authorList>
    </citation>
    <scope>NUCLEOTIDE SEQUENCE</scope>
    <source>
        <strain evidence="1">CHK199-13235</strain>
    </source>
</reference>
<proteinExistence type="predicted"/>
<dbReference type="EMBL" id="DVJP01000008">
    <property type="protein sequence ID" value="HIS75282.1"/>
    <property type="molecule type" value="Genomic_DNA"/>
</dbReference>
<dbReference type="GO" id="GO:0008233">
    <property type="term" value="F:peptidase activity"/>
    <property type="evidence" value="ECO:0007669"/>
    <property type="project" value="UniProtKB-KW"/>
</dbReference>
<feature type="non-terminal residue" evidence="1">
    <location>
        <position position="1"/>
    </location>
</feature>
<comment type="caution">
    <text evidence="1">The sequence shown here is derived from an EMBL/GenBank/DDBJ whole genome shotgun (WGS) entry which is preliminary data.</text>
</comment>
<protein>
    <submittedName>
        <fullName evidence="1">ATP-dependent Lon protease</fullName>
    </submittedName>
</protein>
<sequence>TLANLVALGDISISGAMMKVDELANTLQVCLDSGAKKVLMPITSAADLGSVPAELIGCFNLIFYNSAEDAVYKALGVE</sequence>
<dbReference type="SUPFAM" id="SSF54211">
    <property type="entry name" value="Ribosomal protein S5 domain 2-like"/>
    <property type="match status" value="1"/>
</dbReference>
<dbReference type="AlphaFoldDB" id="A0A9D1FKR6"/>
<accession>A0A9D1FKR6</accession>
<name>A0A9D1FKR6_9FIRM</name>
<dbReference type="Proteomes" id="UP000824002">
    <property type="component" value="Unassembled WGS sequence"/>
</dbReference>
<evidence type="ECO:0000313" key="1">
    <source>
        <dbReference type="EMBL" id="HIS75282.1"/>
    </source>
</evidence>
<keyword evidence="1" id="KW-0378">Hydrolase</keyword>
<evidence type="ECO:0000313" key="2">
    <source>
        <dbReference type="Proteomes" id="UP000824002"/>
    </source>
</evidence>
<dbReference type="InterPro" id="IPR014721">
    <property type="entry name" value="Ribsml_uS5_D2-typ_fold_subgr"/>
</dbReference>
<gene>
    <name evidence="1" type="ORF">IAB51_00580</name>
</gene>
<dbReference type="InterPro" id="IPR020568">
    <property type="entry name" value="Ribosomal_Su5_D2-typ_SF"/>
</dbReference>
<keyword evidence="1" id="KW-0645">Protease</keyword>